<dbReference type="Gene3D" id="3.40.50.360">
    <property type="match status" value="1"/>
</dbReference>
<organism evidence="1 2">
    <name type="scientific">Culicoidibacter larvae</name>
    <dbReference type="NCBI Taxonomy" id="2579976"/>
    <lineage>
        <taxon>Bacteria</taxon>
        <taxon>Bacillati</taxon>
        <taxon>Bacillota</taxon>
        <taxon>Culicoidibacteria</taxon>
        <taxon>Culicoidibacterales</taxon>
        <taxon>Culicoidibacteraceae</taxon>
        <taxon>Culicoidibacter</taxon>
    </lineage>
</organism>
<dbReference type="InParanoid" id="A0A5R8QAI9"/>
<sequence length="137" mass="15364">MSNELVIYYSLNNHVRKIVADMPEPKVEITTVKKISKNKVWQMISLGFLVKSNKKLAINELDDIGLEQYDVIHFVTPIWAGKVALPLQAFLEKYPIKNKQVKLTMSCGGGVGESKEAFLKLLDDSNELVAFKVIAGQ</sequence>
<evidence type="ECO:0000313" key="2">
    <source>
        <dbReference type="Proteomes" id="UP000306912"/>
    </source>
</evidence>
<keyword evidence="2" id="KW-1185">Reference proteome</keyword>
<proteinExistence type="predicted"/>
<evidence type="ECO:0008006" key="3">
    <source>
        <dbReference type="Google" id="ProtNLM"/>
    </source>
</evidence>
<gene>
    <name evidence="1" type="ORF">FEZ08_10180</name>
</gene>
<dbReference type="EMBL" id="VBWP01000010">
    <property type="protein sequence ID" value="TLG71766.1"/>
    <property type="molecule type" value="Genomic_DNA"/>
</dbReference>
<dbReference type="InterPro" id="IPR029039">
    <property type="entry name" value="Flavoprotein-like_sf"/>
</dbReference>
<comment type="caution">
    <text evidence="1">The sequence shown here is derived from an EMBL/GenBank/DDBJ whole genome shotgun (WGS) entry which is preliminary data.</text>
</comment>
<dbReference type="OrthoDB" id="9806505at2"/>
<dbReference type="Proteomes" id="UP000306912">
    <property type="component" value="Unassembled WGS sequence"/>
</dbReference>
<dbReference type="RefSeq" id="WP_138192020.1">
    <property type="nucleotide sequence ID" value="NZ_VBWP01000010.1"/>
</dbReference>
<protein>
    <recommendedName>
        <fullName evidence="3">Flavodoxin</fullName>
    </recommendedName>
</protein>
<accession>A0A5R8QAI9</accession>
<reference evidence="1 2" key="1">
    <citation type="submission" date="2019-05" db="EMBL/GenBank/DDBJ databases">
        <title>Culicoidintestinum kansasii gen. nov., sp. nov. from the gastrointestinal tract of the biting midge, Culicoides sonorensis.</title>
        <authorList>
            <person name="Neupane S."/>
            <person name="Ghosh A."/>
            <person name="Gunther S."/>
            <person name="Martin K."/>
            <person name="Zurek L."/>
        </authorList>
    </citation>
    <scope>NUCLEOTIDE SEQUENCE [LARGE SCALE GENOMIC DNA]</scope>
    <source>
        <strain evidence="1 2">CS-1</strain>
    </source>
</reference>
<dbReference type="SUPFAM" id="SSF52218">
    <property type="entry name" value="Flavoproteins"/>
    <property type="match status" value="1"/>
</dbReference>
<name>A0A5R8QAI9_9FIRM</name>
<dbReference type="AlphaFoldDB" id="A0A5R8QAI9"/>
<evidence type="ECO:0000313" key="1">
    <source>
        <dbReference type="EMBL" id="TLG71766.1"/>
    </source>
</evidence>